<dbReference type="Pfam" id="PF21135">
    <property type="entry name" value="DRL_cat"/>
    <property type="match status" value="1"/>
</dbReference>
<keyword evidence="3" id="KW-1185">Reference proteome</keyword>
<accession>A0ABW4R499</accession>
<dbReference type="EMBL" id="JBHUEN010000013">
    <property type="protein sequence ID" value="MFD1881092.1"/>
    <property type="molecule type" value="Genomic_DNA"/>
</dbReference>
<evidence type="ECO:0000313" key="2">
    <source>
        <dbReference type="EMBL" id="MFD1881092.1"/>
    </source>
</evidence>
<dbReference type="Proteomes" id="UP001597213">
    <property type="component" value="Unassembled WGS sequence"/>
</dbReference>
<gene>
    <name evidence="2" type="ORF">ACFSCT_05105</name>
</gene>
<organism evidence="2 3">
    <name type="scientific">Paracoccus pacificus</name>
    <dbReference type="NCBI Taxonomy" id="1463598"/>
    <lineage>
        <taxon>Bacteria</taxon>
        <taxon>Pseudomonadati</taxon>
        <taxon>Pseudomonadota</taxon>
        <taxon>Alphaproteobacteria</taxon>
        <taxon>Rhodobacterales</taxon>
        <taxon>Paracoccaceae</taxon>
        <taxon>Paracoccus</taxon>
    </lineage>
</organism>
<dbReference type="Pfam" id="PF08666">
    <property type="entry name" value="SAF"/>
    <property type="match status" value="1"/>
</dbReference>
<dbReference type="Gene3D" id="3.40.50.720">
    <property type="entry name" value="NAD(P)-binding Rossmann-like Domain"/>
    <property type="match status" value="1"/>
</dbReference>
<reference evidence="3" key="1">
    <citation type="journal article" date="2019" name="Int. J. Syst. Evol. Microbiol.">
        <title>The Global Catalogue of Microorganisms (GCM) 10K type strain sequencing project: providing services to taxonomists for standard genome sequencing and annotation.</title>
        <authorList>
            <consortium name="The Broad Institute Genomics Platform"/>
            <consortium name="The Broad Institute Genome Sequencing Center for Infectious Disease"/>
            <person name="Wu L."/>
            <person name="Ma J."/>
        </authorList>
    </citation>
    <scope>NUCLEOTIDE SEQUENCE [LARGE SCALE GENOMIC DNA]</scope>
    <source>
        <strain evidence="3">CCUG 56029</strain>
    </source>
</reference>
<dbReference type="InterPro" id="IPR048423">
    <property type="entry name" value="DRL_cat"/>
</dbReference>
<name>A0ABW4R499_9RHOB</name>
<dbReference type="SMART" id="SM00858">
    <property type="entry name" value="SAF"/>
    <property type="match status" value="1"/>
</dbReference>
<evidence type="ECO:0000313" key="3">
    <source>
        <dbReference type="Proteomes" id="UP001597213"/>
    </source>
</evidence>
<dbReference type="InterPro" id="IPR013974">
    <property type="entry name" value="SAF"/>
</dbReference>
<feature type="domain" description="SAF" evidence="1">
    <location>
        <begin position="373"/>
        <end position="442"/>
    </location>
</feature>
<dbReference type="RefSeq" id="WP_379140654.1">
    <property type="nucleotide sequence ID" value="NZ_JBHUEN010000013.1"/>
</dbReference>
<dbReference type="SUPFAM" id="SSF51735">
    <property type="entry name" value="NAD(P)-binding Rossmann-fold domains"/>
    <property type="match status" value="1"/>
</dbReference>
<proteinExistence type="predicted"/>
<dbReference type="InterPro" id="IPR036291">
    <property type="entry name" value="NAD(P)-bd_dom_sf"/>
</dbReference>
<sequence>MNHLRYFAGRETRTVDCAVIGSGGFGRSFLSQARHIRGLRCRVAFDRELSVAADALAATGHDRAGIAECRDAASVRAAWAAGHAIAATEPALLAEMPVEVVLEATGNPEAGARHARIAIEAGMHVVMVTKETDSVVGPILSRLAAAKGRVVTPIDGDQPSLLIGLATWADVVGLEIIAAGKSSEYDFVFDPATDSITSNGRTVAVPGFADWLDAGGRPWPVVADARGRLAGVLPQRAVPDLCEMTVVANALGMRPDRADLHAPIARIPEVADFMALKTDGGLLSSKGCLDVFHCLRLPGEPSFAGGVFVTVACKDDESWQMLREKGHVVAANGRTAMIGLPRHLLGLEAATTVFEAALLGLSSGGTNPRPVIDLTAHADADLAAGTILTAAGHHHTIADVSARMTPAAALADDAPIPYYLAANRRLIRDLRAGQPIRCADVELDETSELLRLRRAQDAVPPGDWGR</sequence>
<dbReference type="PANTHER" id="PTHR37850:SF3">
    <property type="entry name" value="BLR7815 PROTEIN"/>
    <property type="match status" value="1"/>
</dbReference>
<evidence type="ECO:0000259" key="1">
    <source>
        <dbReference type="SMART" id="SM00858"/>
    </source>
</evidence>
<dbReference type="PANTHER" id="PTHR37850">
    <property type="entry name" value="STRU PROTEIN"/>
    <property type="match status" value="1"/>
</dbReference>
<comment type="caution">
    <text evidence="2">The sequence shown here is derived from an EMBL/GenBank/DDBJ whole genome shotgun (WGS) entry which is preliminary data.</text>
</comment>
<protein>
    <submittedName>
        <fullName evidence="2">SAF domain-containing protein</fullName>
    </submittedName>
</protein>